<gene>
    <name evidence="11" type="ORF">QLQ12_01750</name>
</gene>
<evidence type="ECO:0000256" key="2">
    <source>
        <dbReference type="ARBA" id="ARBA00022527"/>
    </source>
</evidence>
<feature type="compositionally biased region" description="Basic and acidic residues" evidence="8">
    <location>
        <begin position="400"/>
        <end position="412"/>
    </location>
</feature>
<dbReference type="InterPro" id="IPR000719">
    <property type="entry name" value="Prot_kinase_dom"/>
</dbReference>
<accession>A0ABT6WC79</accession>
<organism evidence="11 12">
    <name type="scientific">Actinoplanes sandaracinus</name>
    <dbReference type="NCBI Taxonomy" id="3045177"/>
    <lineage>
        <taxon>Bacteria</taxon>
        <taxon>Bacillati</taxon>
        <taxon>Actinomycetota</taxon>
        <taxon>Actinomycetes</taxon>
        <taxon>Micromonosporales</taxon>
        <taxon>Micromonosporaceae</taxon>
        <taxon>Actinoplanes</taxon>
    </lineage>
</organism>
<evidence type="ECO:0000256" key="1">
    <source>
        <dbReference type="ARBA" id="ARBA00012513"/>
    </source>
</evidence>
<feature type="binding site" evidence="7">
    <location>
        <position position="39"/>
    </location>
    <ligand>
        <name>ATP</name>
        <dbReference type="ChEBI" id="CHEBI:30616"/>
    </ligand>
</feature>
<dbReference type="PROSITE" id="PS50011">
    <property type="entry name" value="PROTEIN_KINASE_DOM"/>
    <property type="match status" value="1"/>
</dbReference>
<dbReference type="Gene3D" id="1.10.510.10">
    <property type="entry name" value="Transferase(Phosphotransferase) domain 1"/>
    <property type="match status" value="1"/>
</dbReference>
<reference evidence="11 12" key="1">
    <citation type="submission" date="2023-05" db="EMBL/GenBank/DDBJ databases">
        <title>Actinoplanes sp. NEAU-A12 genome sequencing.</title>
        <authorList>
            <person name="Wang Z.-S."/>
        </authorList>
    </citation>
    <scope>NUCLEOTIDE SEQUENCE [LARGE SCALE GENOMIC DNA]</scope>
    <source>
        <strain evidence="11 12">NEAU-A12</strain>
    </source>
</reference>
<evidence type="ECO:0000256" key="6">
    <source>
        <dbReference type="ARBA" id="ARBA00022840"/>
    </source>
</evidence>
<evidence type="ECO:0000256" key="5">
    <source>
        <dbReference type="ARBA" id="ARBA00022777"/>
    </source>
</evidence>
<dbReference type="EMBL" id="JASCTH010000001">
    <property type="protein sequence ID" value="MDI6097333.1"/>
    <property type="molecule type" value="Genomic_DNA"/>
</dbReference>
<dbReference type="CDD" id="cd14014">
    <property type="entry name" value="STKc_PknB_like"/>
    <property type="match status" value="1"/>
</dbReference>
<keyword evidence="2" id="KW-0723">Serine/threonine-protein kinase</keyword>
<feature type="compositionally biased region" description="Low complexity" evidence="8">
    <location>
        <begin position="369"/>
        <end position="386"/>
    </location>
</feature>
<evidence type="ECO:0000256" key="9">
    <source>
        <dbReference type="SAM" id="Phobius"/>
    </source>
</evidence>
<evidence type="ECO:0000313" key="11">
    <source>
        <dbReference type="EMBL" id="MDI6097333.1"/>
    </source>
</evidence>
<protein>
    <recommendedName>
        <fullName evidence="1">non-specific serine/threonine protein kinase</fullName>
        <ecNumber evidence="1">2.7.11.1</ecNumber>
    </recommendedName>
</protein>
<proteinExistence type="predicted"/>
<sequence length="433" mass="45034">MWRRVLSDRYELRSLLGRGGTAEVWQGLDRWLGRAVAVKILHPVGPADWSLPVRFGREARTVAGLSHPNIVAVHDVGADHGMKFLVMELVEGRSLAQRLAEGPMEIAEAVRVAVQVCAALEAAAEAGVVHRDVKPANILLGDGGRVKVCDFGLARVAGIDQGELTGPAQMIGTSAYMAPEQVTGSAVDARTDLYGLGCVLYAMLTGRPPFTGDSPMQIAWQHVERTAAPASTVRDGIPAELDGLLQALLGKYPADRPATPGRVRAALERLNLDPGPARSTEAARPRPARVIATVPAPTHMFSALTGPRGRRSSRIRPLVLAVGAAAVMAVVTTVILQSGPGRPGPQAEPAVSAAAPTAGTPTAPPPAHPRTAAPAAAAMATATSNAPGGGDVPPGRARCRPGDDQRSDIDRKPGRRGCPRAAEAAQGAGRADR</sequence>
<feature type="compositionally biased region" description="Low complexity" evidence="8">
    <location>
        <begin position="345"/>
        <end position="361"/>
    </location>
</feature>
<keyword evidence="12" id="KW-1185">Reference proteome</keyword>
<keyword evidence="4 7" id="KW-0547">Nucleotide-binding</keyword>
<feature type="region of interest" description="Disordered" evidence="8">
    <location>
        <begin position="338"/>
        <end position="433"/>
    </location>
</feature>
<dbReference type="Gene3D" id="3.30.200.20">
    <property type="entry name" value="Phosphorylase Kinase, domain 1"/>
    <property type="match status" value="1"/>
</dbReference>
<dbReference type="GO" id="GO:0004674">
    <property type="term" value="F:protein serine/threonine kinase activity"/>
    <property type="evidence" value="ECO:0007669"/>
    <property type="project" value="UniProtKB-EC"/>
</dbReference>
<dbReference type="PANTHER" id="PTHR43289:SF6">
    <property type="entry name" value="SERINE_THREONINE-PROTEIN KINASE NEKL-3"/>
    <property type="match status" value="1"/>
</dbReference>
<dbReference type="Proteomes" id="UP001241758">
    <property type="component" value="Unassembled WGS sequence"/>
</dbReference>
<dbReference type="InterPro" id="IPR017441">
    <property type="entry name" value="Protein_kinase_ATP_BS"/>
</dbReference>
<evidence type="ECO:0000313" key="12">
    <source>
        <dbReference type="Proteomes" id="UP001241758"/>
    </source>
</evidence>
<keyword evidence="3 11" id="KW-0808">Transferase</keyword>
<dbReference type="SMART" id="SM00220">
    <property type="entry name" value="S_TKc"/>
    <property type="match status" value="1"/>
</dbReference>
<dbReference type="PROSITE" id="PS00107">
    <property type="entry name" value="PROTEIN_KINASE_ATP"/>
    <property type="match status" value="1"/>
</dbReference>
<keyword evidence="9" id="KW-0812">Transmembrane</keyword>
<keyword evidence="9" id="KW-0472">Membrane</keyword>
<dbReference type="SUPFAM" id="SSF56112">
    <property type="entry name" value="Protein kinase-like (PK-like)"/>
    <property type="match status" value="1"/>
</dbReference>
<feature type="domain" description="Protein kinase" evidence="10">
    <location>
        <begin position="10"/>
        <end position="270"/>
    </location>
</feature>
<keyword evidence="9" id="KW-1133">Transmembrane helix</keyword>
<dbReference type="EC" id="2.7.11.1" evidence="1"/>
<evidence type="ECO:0000259" key="10">
    <source>
        <dbReference type="PROSITE" id="PS50011"/>
    </source>
</evidence>
<keyword evidence="5 11" id="KW-0418">Kinase</keyword>
<dbReference type="InterPro" id="IPR011009">
    <property type="entry name" value="Kinase-like_dom_sf"/>
</dbReference>
<feature type="transmembrane region" description="Helical" evidence="9">
    <location>
        <begin position="318"/>
        <end position="336"/>
    </location>
</feature>
<keyword evidence="6 7" id="KW-0067">ATP-binding</keyword>
<dbReference type="PROSITE" id="PS00108">
    <property type="entry name" value="PROTEIN_KINASE_ST"/>
    <property type="match status" value="1"/>
</dbReference>
<evidence type="ECO:0000256" key="4">
    <source>
        <dbReference type="ARBA" id="ARBA00022741"/>
    </source>
</evidence>
<evidence type="ECO:0000256" key="8">
    <source>
        <dbReference type="SAM" id="MobiDB-lite"/>
    </source>
</evidence>
<dbReference type="Pfam" id="PF00069">
    <property type="entry name" value="Pkinase"/>
    <property type="match status" value="1"/>
</dbReference>
<dbReference type="PANTHER" id="PTHR43289">
    <property type="entry name" value="MITOGEN-ACTIVATED PROTEIN KINASE KINASE KINASE 20-RELATED"/>
    <property type="match status" value="1"/>
</dbReference>
<evidence type="ECO:0000256" key="7">
    <source>
        <dbReference type="PROSITE-ProRule" id="PRU10141"/>
    </source>
</evidence>
<feature type="compositionally biased region" description="Low complexity" evidence="8">
    <location>
        <begin position="420"/>
        <end position="433"/>
    </location>
</feature>
<comment type="caution">
    <text evidence="11">The sequence shown here is derived from an EMBL/GenBank/DDBJ whole genome shotgun (WGS) entry which is preliminary data.</text>
</comment>
<evidence type="ECO:0000256" key="3">
    <source>
        <dbReference type="ARBA" id="ARBA00022679"/>
    </source>
</evidence>
<dbReference type="InterPro" id="IPR008271">
    <property type="entry name" value="Ser/Thr_kinase_AS"/>
</dbReference>
<name>A0ABT6WC79_9ACTN</name>